<keyword evidence="3" id="KW-1185">Reference proteome</keyword>
<name>A0A089X3A6_STRGA</name>
<dbReference type="Pfam" id="PF01636">
    <property type="entry name" value="APH"/>
    <property type="match status" value="1"/>
</dbReference>
<evidence type="ECO:0000313" key="3">
    <source>
        <dbReference type="Proteomes" id="UP000029482"/>
    </source>
</evidence>
<accession>A0A089X3A6</accession>
<dbReference type="eggNOG" id="COG0510">
    <property type="taxonomic scope" value="Bacteria"/>
</dbReference>
<feature type="domain" description="Aminoglycoside phosphotransferase" evidence="1">
    <location>
        <begin position="83"/>
        <end position="277"/>
    </location>
</feature>
<protein>
    <submittedName>
        <fullName evidence="2">Putative phosphotransferase, StrN</fullName>
    </submittedName>
</protein>
<keyword evidence="2" id="KW-0808">Transferase</keyword>
<dbReference type="HOGENOM" id="CLU_068889_0_0_11"/>
<proteinExistence type="predicted"/>
<dbReference type="InterPro" id="IPR011009">
    <property type="entry name" value="Kinase-like_dom_sf"/>
</dbReference>
<reference evidence="3" key="1">
    <citation type="journal article" date="2015" name="J. Biotechnol.">
        <title>Complete genome sequence of the actinobacterium Streptomyces glaucescens GLA.O (DSM 40922) consisting of a linear chromosome and one linear plasmid.</title>
        <authorList>
            <person name="Ortseifen V."/>
            <person name="Winkler A."/>
            <person name="Albersmeier A."/>
            <person name="Wendler S."/>
            <person name="Puhler A."/>
            <person name="Kalinowski J."/>
            <person name="Ruckert C."/>
        </authorList>
    </citation>
    <scope>NUCLEOTIDE SEQUENCE [LARGE SCALE GENOMIC DNA]</scope>
    <source>
        <strain evidence="3">DSM 40922 / GLA O</strain>
    </source>
</reference>
<dbReference type="GO" id="GO:0016740">
    <property type="term" value="F:transferase activity"/>
    <property type="evidence" value="ECO:0007669"/>
    <property type="project" value="UniProtKB-KW"/>
</dbReference>
<gene>
    <name evidence="2" type="primary">strN</name>
    <name evidence="2" type="ORF">SGLAU_01215</name>
</gene>
<dbReference type="InterPro" id="IPR002575">
    <property type="entry name" value="Aminoglycoside_PTrfase"/>
</dbReference>
<dbReference type="SUPFAM" id="SSF56112">
    <property type="entry name" value="Protein kinase-like (PK-like)"/>
    <property type="match status" value="1"/>
</dbReference>
<dbReference type="Proteomes" id="UP000029482">
    <property type="component" value="Chromosome"/>
</dbReference>
<organism evidence="2 3">
    <name type="scientific">Streptomyces glaucescens</name>
    <dbReference type="NCBI Taxonomy" id="1907"/>
    <lineage>
        <taxon>Bacteria</taxon>
        <taxon>Bacillati</taxon>
        <taxon>Actinomycetota</taxon>
        <taxon>Actinomycetes</taxon>
        <taxon>Kitasatosporales</taxon>
        <taxon>Streptomycetaceae</taxon>
        <taxon>Streptomyces</taxon>
    </lineage>
</organism>
<dbReference type="STRING" id="1907.SGLAU_01215"/>
<dbReference type="KEGG" id="sgu:SGLAU_01215"/>
<dbReference type="EMBL" id="CP009438">
    <property type="protein sequence ID" value="AIR96271.1"/>
    <property type="molecule type" value="Genomic_DNA"/>
</dbReference>
<dbReference type="AlphaFoldDB" id="A0A089X3A6"/>
<sequence length="324" mass="35671">MNASGNPVTVLAFGMLLENELVDRRNLVRLVAEKFRDVVPIDETTHRLEFFPLGEDSWSYRYGPLWISVRRDLDGHFPGAYEAALLLRRAGKHFVLAPLAAGDGGVVHDLSGLPVVVFPYVERATARRVPPTPAQLDLLVARLTEVHGFATPGGLPAEVPVEDFGFPFEGDLEKALRTALEGDTDHLGPYGSRLTRLVTGCRDRVAELRREAARVAAECAARWEGEPPALTHGDPSPANVLFGDGVDILDWGSTMWAPPERDWAAVARAFGTAPDGRGLFLRFYELRWQLAEIAEYTARFAAPHTGDADDHAMWGRLLRYLPAG</sequence>
<evidence type="ECO:0000259" key="1">
    <source>
        <dbReference type="Pfam" id="PF01636"/>
    </source>
</evidence>
<evidence type="ECO:0000313" key="2">
    <source>
        <dbReference type="EMBL" id="AIR96271.1"/>
    </source>
</evidence>
<dbReference type="Gene3D" id="1.20.58.840">
    <property type="match status" value="1"/>
</dbReference>
<dbReference type="Gene3D" id="1.10.510.10">
    <property type="entry name" value="Transferase(Phosphotransferase) domain 1"/>
    <property type="match status" value="1"/>
</dbReference>